<dbReference type="Proteomes" id="UP001212997">
    <property type="component" value="Unassembled WGS sequence"/>
</dbReference>
<dbReference type="EMBL" id="JANAWD010000084">
    <property type="protein sequence ID" value="KAJ3487736.1"/>
    <property type="molecule type" value="Genomic_DNA"/>
</dbReference>
<evidence type="ECO:0000313" key="1">
    <source>
        <dbReference type="EMBL" id="KAJ3487736.1"/>
    </source>
</evidence>
<protein>
    <submittedName>
        <fullName evidence="1">Uncharacterized protein</fullName>
    </submittedName>
</protein>
<accession>A0AAD5YL44</accession>
<keyword evidence="2" id="KW-1185">Reference proteome</keyword>
<evidence type="ECO:0000313" key="2">
    <source>
        <dbReference type="Proteomes" id="UP001212997"/>
    </source>
</evidence>
<gene>
    <name evidence="1" type="ORF">NLI96_g3327</name>
</gene>
<dbReference type="AlphaFoldDB" id="A0AAD5YL44"/>
<proteinExistence type="predicted"/>
<sequence length="265" mass="29768">MENDLQHAVPFGAELSPVVAFWADTPLAELLDRAVDGDIRPQDIVDILCVRMNNMLLPYVDDPCAFRELLDATDSALSGSYVARLLEGPTDWMERDLDIYVDPSSVDRVRQYLEALGYVRASPAQQHSIYDHGGGSIREVIKMKKEGLPRTIDIIVSRSKLSIAPIADFWGTHVMNFVTGSTLCIAYPHTLDHIGLLVPRRSGDWKVPILIGKYEQRGYEFEEPDADELGKVRYFGDKDCLRLPIRRGGLIFGRGPIVNTVVWKL</sequence>
<reference evidence="1" key="1">
    <citation type="submission" date="2022-07" db="EMBL/GenBank/DDBJ databases">
        <title>Genome Sequence of Physisporinus lineatus.</title>
        <authorList>
            <person name="Buettner E."/>
        </authorList>
    </citation>
    <scope>NUCLEOTIDE SEQUENCE</scope>
    <source>
        <strain evidence="1">VT162</strain>
    </source>
</reference>
<comment type="caution">
    <text evidence="1">The sequence shown here is derived from an EMBL/GenBank/DDBJ whole genome shotgun (WGS) entry which is preliminary data.</text>
</comment>
<name>A0AAD5YL44_9APHY</name>
<organism evidence="1 2">
    <name type="scientific">Meripilus lineatus</name>
    <dbReference type="NCBI Taxonomy" id="2056292"/>
    <lineage>
        <taxon>Eukaryota</taxon>
        <taxon>Fungi</taxon>
        <taxon>Dikarya</taxon>
        <taxon>Basidiomycota</taxon>
        <taxon>Agaricomycotina</taxon>
        <taxon>Agaricomycetes</taxon>
        <taxon>Polyporales</taxon>
        <taxon>Meripilaceae</taxon>
        <taxon>Meripilus</taxon>
    </lineage>
</organism>